<dbReference type="InterPro" id="IPR042097">
    <property type="entry name" value="Aminopeptidase_N-like_N_sf"/>
</dbReference>
<dbReference type="GO" id="GO:0042277">
    <property type="term" value="F:peptide binding"/>
    <property type="evidence" value="ECO:0007669"/>
    <property type="project" value="TreeGrafter"/>
</dbReference>
<feature type="non-terminal residue" evidence="4">
    <location>
        <position position="262"/>
    </location>
</feature>
<evidence type="ECO:0000313" key="5">
    <source>
        <dbReference type="Proteomes" id="UP000037510"/>
    </source>
</evidence>
<dbReference type="PANTHER" id="PTHR11533">
    <property type="entry name" value="PROTEASE M1 ZINC METALLOPROTEASE"/>
    <property type="match status" value="1"/>
</dbReference>
<dbReference type="EMBL" id="JTDY01008263">
    <property type="protein sequence ID" value="KOB64655.1"/>
    <property type="molecule type" value="Genomic_DNA"/>
</dbReference>
<dbReference type="SUPFAM" id="SSF63737">
    <property type="entry name" value="Leukotriene A4 hydrolase N-terminal domain"/>
    <property type="match status" value="1"/>
</dbReference>
<keyword evidence="1" id="KW-0031">Aminopeptidase</keyword>
<dbReference type="GO" id="GO:0005737">
    <property type="term" value="C:cytoplasm"/>
    <property type="evidence" value="ECO:0007669"/>
    <property type="project" value="TreeGrafter"/>
</dbReference>
<dbReference type="InterPro" id="IPR050344">
    <property type="entry name" value="Peptidase_M1_aminopeptidases"/>
</dbReference>
<keyword evidence="2" id="KW-0472">Membrane</keyword>
<dbReference type="GO" id="GO:0043171">
    <property type="term" value="P:peptide catabolic process"/>
    <property type="evidence" value="ECO:0007669"/>
    <property type="project" value="TreeGrafter"/>
</dbReference>
<feature type="domain" description="Aminopeptidase N-like N-terminal" evidence="3">
    <location>
        <begin position="152"/>
        <end position="242"/>
    </location>
</feature>
<keyword evidence="1" id="KW-0645">Protease</keyword>
<protein>
    <recommendedName>
        <fullName evidence="3">Aminopeptidase N-like N-terminal domain-containing protein</fullName>
    </recommendedName>
</protein>
<feature type="transmembrane region" description="Helical" evidence="2">
    <location>
        <begin position="5"/>
        <end position="24"/>
    </location>
</feature>
<accession>A0A0L7KNJ6</accession>
<keyword evidence="5" id="KW-1185">Reference proteome</keyword>
<dbReference type="GO" id="GO:0005615">
    <property type="term" value="C:extracellular space"/>
    <property type="evidence" value="ECO:0007669"/>
    <property type="project" value="TreeGrafter"/>
</dbReference>
<dbReference type="Proteomes" id="UP000037510">
    <property type="component" value="Unassembled WGS sequence"/>
</dbReference>
<dbReference type="InterPro" id="IPR045357">
    <property type="entry name" value="Aminopeptidase_N-like_N"/>
</dbReference>
<evidence type="ECO:0000259" key="3">
    <source>
        <dbReference type="Pfam" id="PF17900"/>
    </source>
</evidence>
<evidence type="ECO:0000256" key="2">
    <source>
        <dbReference type="SAM" id="Phobius"/>
    </source>
</evidence>
<dbReference type="AlphaFoldDB" id="A0A0L7KNJ6"/>
<keyword evidence="2" id="KW-1133">Transmembrane helix</keyword>
<reference evidence="4 5" key="1">
    <citation type="journal article" date="2015" name="Genome Biol. Evol.">
        <title>The genome of winter moth (Operophtera brumata) provides a genomic perspective on sexual dimorphism and phenology.</title>
        <authorList>
            <person name="Derks M.F."/>
            <person name="Smit S."/>
            <person name="Salis L."/>
            <person name="Schijlen E."/>
            <person name="Bossers A."/>
            <person name="Mateman C."/>
            <person name="Pijl A.S."/>
            <person name="de Ridder D."/>
            <person name="Groenen M.A."/>
            <person name="Visser M.E."/>
            <person name="Megens H.J."/>
        </authorList>
    </citation>
    <scope>NUCLEOTIDE SEQUENCE [LARGE SCALE GENOMIC DNA]</scope>
    <source>
        <strain evidence="4">WM2013NL</strain>
        <tissue evidence="4">Head and thorax</tissue>
    </source>
</reference>
<name>A0A0L7KNJ6_OPEBR</name>
<proteinExistence type="predicted"/>
<dbReference type="GO" id="GO:0006508">
    <property type="term" value="P:proteolysis"/>
    <property type="evidence" value="ECO:0007669"/>
    <property type="project" value="TreeGrafter"/>
</dbReference>
<dbReference type="Pfam" id="PF17900">
    <property type="entry name" value="Peptidase_M1_N"/>
    <property type="match status" value="1"/>
</dbReference>
<keyword evidence="1" id="KW-0378">Hydrolase</keyword>
<feature type="non-terminal residue" evidence="4">
    <location>
        <position position="1"/>
    </location>
</feature>
<comment type="caution">
    <text evidence="4">The sequence shown here is derived from an EMBL/GenBank/DDBJ whole genome shotgun (WGS) entry which is preliminary data.</text>
</comment>
<dbReference type="GO" id="GO:0070006">
    <property type="term" value="F:metalloaminopeptidase activity"/>
    <property type="evidence" value="ECO:0007669"/>
    <property type="project" value="TreeGrafter"/>
</dbReference>
<organism evidence="4 5">
    <name type="scientific">Operophtera brumata</name>
    <name type="common">Winter moth</name>
    <name type="synonym">Phalaena brumata</name>
    <dbReference type="NCBI Taxonomy" id="104452"/>
    <lineage>
        <taxon>Eukaryota</taxon>
        <taxon>Metazoa</taxon>
        <taxon>Ecdysozoa</taxon>
        <taxon>Arthropoda</taxon>
        <taxon>Hexapoda</taxon>
        <taxon>Insecta</taxon>
        <taxon>Pterygota</taxon>
        <taxon>Neoptera</taxon>
        <taxon>Endopterygota</taxon>
        <taxon>Lepidoptera</taxon>
        <taxon>Glossata</taxon>
        <taxon>Ditrysia</taxon>
        <taxon>Geometroidea</taxon>
        <taxon>Geometridae</taxon>
        <taxon>Larentiinae</taxon>
        <taxon>Operophtera</taxon>
    </lineage>
</organism>
<dbReference type="Gene3D" id="2.60.40.1730">
    <property type="entry name" value="tricorn interacting facor f3 domain"/>
    <property type="match status" value="1"/>
</dbReference>
<keyword evidence="2" id="KW-0812">Transmembrane</keyword>
<gene>
    <name evidence="4" type="ORF">OBRU01_23880</name>
</gene>
<evidence type="ECO:0000313" key="4">
    <source>
        <dbReference type="EMBL" id="KOB64655.1"/>
    </source>
</evidence>
<evidence type="ECO:0000256" key="1">
    <source>
        <dbReference type="ARBA" id="ARBA00022438"/>
    </source>
</evidence>
<dbReference type="PANTHER" id="PTHR11533:SF276">
    <property type="entry name" value="GLUTAMYL AMINOPEPTIDASE"/>
    <property type="match status" value="1"/>
</dbReference>
<dbReference type="GO" id="GO:0016020">
    <property type="term" value="C:membrane"/>
    <property type="evidence" value="ECO:0007669"/>
    <property type="project" value="TreeGrafter"/>
</dbReference>
<sequence length="262" mass="29587">MIEKFLPLFIMPFLIQSAIVPMFLGMLKFMLFKSLMVGKLALALILLNAFKNHNSFKGRDAEMADVLPNENTLPTKLSNIRKQVSDNKYDGKEYNTTVVCFGKKTGTYQPTSHCFSECRAVPSHVVNKKTNSQEEKGGPGAANYYRLPKHVVPKNYKLKLWPDMSEKTFNGSVAIQIQLLEPTQTIQLHSNKLSTNTTSDRRELLVVDLFEEVPKGTYEIHVSFGGKLDNEIVGLYSSSFKNGRPQGIQLRSLPLDSIRDRK</sequence>
<dbReference type="GO" id="GO:0008270">
    <property type="term" value="F:zinc ion binding"/>
    <property type="evidence" value="ECO:0007669"/>
    <property type="project" value="TreeGrafter"/>
</dbReference>